<dbReference type="NCBIfam" id="TIGR03298">
    <property type="entry name" value="argP"/>
    <property type="match status" value="1"/>
</dbReference>
<dbReference type="SUPFAM" id="SSF46785">
    <property type="entry name" value="Winged helix' DNA-binding domain"/>
    <property type="match status" value="1"/>
</dbReference>
<dbReference type="Pfam" id="PF03466">
    <property type="entry name" value="LysR_substrate"/>
    <property type="match status" value="1"/>
</dbReference>
<dbReference type="AlphaFoldDB" id="A0A318KKU4"/>
<dbReference type="OrthoDB" id="8675247at2"/>
<evidence type="ECO:0000256" key="1">
    <source>
        <dbReference type="ARBA" id="ARBA00009437"/>
    </source>
</evidence>
<dbReference type="RefSeq" id="WP_110391499.1">
    <property type="nucleotide sequence ID" value="NZ_QJKI01000019.1"/>
</dbReference>
<feature type="domain" description="HTH lysR-type" evidence="5">
    <location>
        <begin position="2"/>
        <end position="58"/>
    </location>
</feature>
<reference evidence="6 7" key="1">
    <citation type="submission" date="2018-05" db="EMBL/GenBank/DDBJ databases">
        <title>Genomic Encyclopedia of Type Strains, Phase IV (KMG-IV): sequencing the most valuable type-strain genomes for metagenomic binning, comparative biology and taxonomic classification.</title>
        <authorList>
            <person name="Goeker M."/>
        </authorList>
    </citation>
    <scope>NUCLEOTIDE SEQUENCE [LARGE SCALE GENOMIC DNA]</scope>
    <source>
        <strain evidence="6 7">DSM 29661</strain>
    </source>
</reference>
<gene>
    <name evidence="6" type="ORF">DFR34_11913</name>
</gene>
<dbReference type="InterPro" id="IPR036390">
    <property type="entry name" value="WH_DNA-bd_sf"/>
</dbReference>
<protein>
    <submittedName>
        <fullName evidence="6">LysR family transcriptional regulator (Chromosome initiation inhibitor)</fullName>
    </submittedName>
</protein>
<dbReference type="Proteomes" id="UP000247555">
    <property type="component" value="Unassembled WGS sequence"/>
</dbReference>
<dbReference type="PANTHER" id="PTHR30579:SF2">
    <property type="entry name" value="HTH-TYPE TRANSCRIPTIONAL REGULATOR ARGP"/>
    <property type="match status" value="1"/>
</dbReference>
<sequence length="298" mass="32076">MLDAKPLDALEAIVRAGSFELAAQWLCITPSAVSQRIRQLEEHLGQTVLVRSQPVRPTPAGKRLLRHVRQLQLLEAELRHDLAGDVPDAFTTLAVAVNADSLETWFPEAIADCVTQENLLLQLIVDDQDYTHALLKNGDVIGCVTTQAQALTGCQSVCLGRMPYVCVATPAFARRYFAHGVSAETLRAAPAILFNLKDSLHLNFMADYGLALNDFPYFTVPAVHALLNVVLAGLGYGLTPRLQVADLLASGRLVDVLAGAPGPALTLYWHSWALQSPKLARFGAAVQAGAAQAMPPAL</sequence>
<keyword evidence="4" id="KW-0804">Transcription</keyword>
<keyword evidence="7" id="KW-1185">Reference proteome</keyword>
<comment type="similarity">
    <text evidence="1">Belongs to the LysR transcriptional regulatory family.</text>
</comment>
<keyword evidence="3" id="KW-0238">DNA-binding</keyword>
<dbReference type="PROSITE" id="PS50931">
    <property type="entry name" value="HTH_LYSR"/>
    <property type="match status" value="1"/>
</dbReference>
<evidence type="ECO:0000256" key="4">
    <source>
        <dbReference type="ARBA" id="ARBA00023163"/>
    </source>
</evidence>
<dbReference type="NCBIfam" id="NF002964">
    <property type="entry name" value="PRK03635.1"/>
    <property type="match status" value="1"/>
</dbReference>
<proteinExistence type="inferred from homology"/>
<dbReference type="InterPro" id="IPR017685">
    <property type="entry name" value="ArgP"/>
</dbReference>
<dbReference type="InterPro" id="IPR000847">
    <property type="entry name" value="LysR_HTH_N"/>
</dbReference>
<evidence type="ECO:0000259" key="5">
    <source>
        <dbReference type="PROSITE" id="PS50931"/>
    </source>
</evidence>
<dbReference type="InterPro" id="IPR005119">
    <property type="entry name" value="LysR_subst-bd"/>
</dbReference>
<dbReference type="Gene3D" id="3.40.190.290">
    <property type="match status" value="1"/>
</dbReference>
<organism evidence="6 7">
    <name type="scientific">Rivihabitans pingtungensis</name>
    <dbReference type="NCBI Taxonomy" id="1054498"/>
    <lineage>
        <taxon>Bacteria</taxon>
        <taxon>Pseudomonadati</taxon>
        <taxon>Pseudomonadota</taxon>
        <taxon>Betaproteobacteria</taxon>
        <taxon>Neisseriales</taxon>
        <taxon>Aquaspirillaceae</taxon>
        <taxon>Rivihabitans</taxon>
    </lineage>
</organism>
<dbReference type="InterPro" id="IPR036388">
    <property type="entry name" value="WH-like_DNA-bd_sf"/>
</dbReference>
<dbReference type="NCBIfam" id="NF009888">
    <property type="entry name" value="PRK13348.1"/>
    <property type="match status" value="1"/>
</dbReference>
<evidence type="ECO:0000313" key="7">
    <source>
        <dbReference type="Proteomes" id="UP000247555"/>
    </source>
</evidence>
<evidence type="ECO:0000256" key="2">
    <source>
        <dbReference type="ARBA" id="ARBA00023015"/>
    </source>
</evidence>
<comment type="caution">
    <text evidence="6">The sequence shown here is derived from an EMBL/GenBank/DDBJ whole genome shotgun (WGS) entry which is preliminary data.</text>
</comment>
<dbReference type="Pfam" id="PF00126">
    <property type="entry name" value="HTH_1"/>
    <property type="match status" value="1"/>
</dbReference>
<dbReference type="InterPro" id="IPR050176">
    <property type="entry name" value="LTTR"/>
</dbReference>
<dbReference type="SUPFAM" id="SSF53850">
    <property type="entry name" value="Periplasmic binding protein-like II"/>
    <property type="match status" value="1"/>
</dbReference>
<evidence type="ECO:0000256" key="3">
    <source>
        <dbReference type="ARBA" id="ARBA00023125"/>
    </source>
</evidence>
<dbReference type="EMBL" id="QJKI01000019">
    <property type="protein sequence ID" value="PXX77012.1"/>
    <property type="molecule type" value="Genomic_DNA"/>
</dbReference>
<dbReference type="GO" id="GO:0003700">
    <property type="term" value="F:DNA-binding transcription factor activity"/>
    <property type="evidence" value="ECO:0007669"/>
    <property type="project" value="InterPro"/>
</dbReference>
<name>A0A318KKU4_9NEIS</name>
<accession>A0A318KKU4</accession>
<dbReference type="Gene3D" id="1.10.10.10">
    <property type="entry name" value="Winged helix-like DNA-binding domain superfamily/Winged helix DNA-binding domain"/>
    <property type="match status" value="1"/>
</dbReference>
<keyword evidence="2" id="KW-0805">Transcription regulation</keyword>
<dbReference type="PANTHER" id="PTHR30579">
    <property type="entry name" value="TRANSCRIPTIONAL REGULATOR"/>
    <property type="match status" value="1"/>
</dbReference>
<dbReference type="GO" id="GO:0003677">
    <property type="term" value="F:DNA binding"/>
    <property type="evidence" value="ECO:0007669"/>
    <property type="project" value="UniProtKB-KW"/>
</dbReference>
<evidence type="ECO:0000313" key="6">
    <source>
        <dbReference type="EMBL" id="PXX77012.1"/>
    </source>
</evidence>